<dbReference type="PANTHER" id="PTHR35882:SF2">
    <property type="entry name" value="PELA"/>
    <property type="match status" value="1"/>
</dbReference>
<evidence type="ECO:0000256" key="1">
    <source>
        <dbReference type="SAM" id="SignalP"/>
    </source>
</evidence>
<dbReference type="InterPro" id="IPR017853">
    <property type="entry name" value="GH"/>
</dbReference>
<dbReference type="AlphaFoldDB" id="A0A2I2MFX6"/>
<evidence type="ECO:0000313" key="3">
    <source>
        <dbReference type="EMBL" id="SOU92618.1"/>
    </source>
</evidence>
<dbReference type="Gene3D" id="3.20.20.70">
    <property type="entry name" value="Aldolase class I"/>
    <property type="match status" value="1"/>
</dbReference>
<feature type="chain" id="PRO_5014172630" evidence="1">
    <location>
        <begin position="22"/>
        <end position="286"/>
    </location>
</feature>
<dbReference type="SUPFAM" id="SSF51445">
    <property type="entry name" value="(Trans)glycosidases"/>
    <property type="match status" value="1"/>
</dbReference>
<proteinExistence type="predicted"/>
<protein>
    <submittedName>
        <fullName evidence="3">Glycoside-hydrolase family GH114</fullName>
    </submittedName>
</protein>
<keyword evidence="1" id="KW-0732">Signal</keyword>
<dbReference type="EMBL" id="LT966316">
    <property type="protein sequence ID" value="SOU92618.1"/>
    <property type="molecule type" value="Genomic_DNA"/>
</dbReference>
<accession>A0A2I2MFX6</accession>
<sequence precursor="true">MSSRTKRILGLLLLATLNGCAGGHPAGQALSPLPPSRYAVYYGHAPVYEALDRYDWVIVADDFPPERLSRTRYFAYLSIGEIDRDGPILTRLEHQMGKKDVRKILLAKNDTWNSWIADIRNPAFRKALLEQADRDRRNGYRGIFLDTLDSPLSYESAHPVSGKGLARATVSFIRELRRRHPRTPLLVNRGFAVLPRIARDLSGVLFEDFCSMYDETRRRYVFVPAETRNREMTWVRAARRENPSLVVLALDYGFRRDSRRQKKCAGMARRDHLVPFFSVRNLDTVP</sequence>
<reference evidence="3" key="1">
    <citation type="submission" date="2017-12" db="EMBL/GenBank/DDBJ databases">
        <authorList>
            <consortium name="SysMetEx"/>
        </authorList>
    </citation>
    <scope>NUCLEOTIDE SEQUENCE</scope>
    <source>
        <strain evidence="3">Pb_238</strain>
    </source>
</reference>
<dbReference type="InterPro" id="IPR004352">
    <property type="entry name" value="GH114_TIM-barrel"/>
</dbReference>
<dbReference type="GO" id="GO:0016787">
    <property type="term" value="F:hydrolase activity"/>
    <property type="evidence" value="ECO:0007669"/>
    <property type="project" value="UniProtKB-KW"/>
</dbReference>
<dbReference type="RefSeq" id="WP_180271628.1">
    <property type="nucleotide sequence ID" value="NZ_OBMB01000001.1"/>
</dbReference>
<name>A0A2I2MFX6_9BACT</name>
<gene>
    <name evidence="3" type="ORF">LFTS_01245</name>
</gene>
<dbReference type="PANTHER" id="PTHR35882">
    <property type="entry name" value="PELA"/>
    <property type="match status" value="1"/>
</dbReference>
<evidence type="ECO:0000259" key="2">
    <source>
        <dbReference type="Pfam" id="PF03537"/>
    </source>
</evidence>
<feature type="domain" description="Glycoside-hydrolase family GH114 TIM-barrel" evidence="2">
    <location>
        <begin position="61"/>
        <end position="283"/>
    </location>
</feature>
<dbReference type="InterPro" id="IPR013785">
    <property type="entry name" value="Aldolase_TIM"/>
</dbReference>
<keyword evidence="3" id="KW-0378">Hydrolase</keyword>
<organism evidence="3">
    <name type="scientific">Leptospirillum ferriphilum</name>
    <dbReference type="NCBI Taxonomy" id="178606"/>
    <lineage>
        <taxon>Bacteria</taxon>
        <taxon>Pseudomonadati</taxon>
        <taxon>Nitrospirota</taxon>
        <taxon>Nitrospiria</taxon>
        <taxon>Nitrospirales</taxon>
        <taxon>Nitrospiraceae</taxon>
        <taxon>Leptospirillum</taxon>
    </lineage>
</organism>
<dbReference type="Pfam" id="PF03537">
    <property type="entry name" value="Glyco_hydro_114"/>
    <property type="match status" value="1"/>
</dbReference>
<feature type="signal peptide" evidence="1">
    <location>
        <begin position="1"/>
        <end position="21"/>
    </location>
</feature>